<dbReference type="RefSeq" id="XP_003885395.1">
    <property type="nucleotide sequence ID" value="XM_003885346.1"/>
</dbReference>
<feature type="compositionally biased region" description="Low complexity" evidence="9">
    <location>
        <begin position="75"/>
        <end position="94"/>
    </location>
</feature>
<reference evidence="12" key="4">
    <citation type="journal article" date="2015" name="PLoS ONE">
        <title>Comprehensive Evaluation of Toxoplasma gondii VEG and Neospora caninum LIV Genomes with Tachyzoite Stage Transcriptome and Proteome Defines Novel Transcript Features.</title>
        <authorList>
            <person name="Ramaprasad A."/>
            <person name="Mourier T."/>
            <person name="Naeem R."/>
            <person name="Malas T.B."/>
            <person name="Moussa E."/>
            <person name="Panigrahi A."/>
            <person name="Vermont S.J."/>
            <person name="Otto T.D."/>
            <person name="Wastling J."/>
            <person name="Pain A."/>
        </authorList>
    </citation>
    <scope>NUCLEOTIDE SEQUENCE</scope>
    <source>
        <strain evidence="12">Liverpool</strain>
    </source>
</reference>
<sequence length="1511" mass="161241">MKKKSRKSTESAMESVDWTDAEKCGSATADARGLDSELRNAQKKKRRAGEKERLQDDPNPAPSQHLSLPTETLRSRSPSATSSRASSPSSHLSSQQGTKAAPADDEGPALSDAVSKQVNRKNTSWRVGGGSIVHRASAFLCGGKVLATPRGEDFVAEGHDKAGACTRELCFFSAKTGRLLYVTRGHSDTITSVVALPPNASPHLPSSLALSASLDGSLCLWSVPVHPLLPSSPSSADYLLHRIHVGFSVLSAACAPGSREVFLLVQGEREAQRSASAPRPAPTYAVCTLSLGSVLAPPPKSQLCSALSGASPQFRLHPQILFSLSLPPTAFCVSRSGAFVAVTSGKRLLLFSRQLDRLLPLRHVDRLVQVSIHPTDDFVVAGDRIGRILAFFCLNDLGPFLSLGVDVSARRAVGEPGDAGKGEAPEGKTKKDAKQNSTQRHATSRLLPPPLNLSSSLASGISTDGGAQTSALSASGKKSASSASLSPVILHWHAHAVTALAFSADGMLLLSGGEEGVLVLWHIRQAFHRQFLPRLGAPIFHISSLAPLDANAEGSERVAVSCGDNSVKLVDLVHFQVSKVVQGVDLPLAAFAYASASFSAGHSAIAHARASEGSTQTPAVCAACRAAARGGDALRNGERKPRPDNDGEEEKKPAGNPDRETEPGVCCFCGDKANSTATRASVPSLPSLFSRFEHASSSSVPPIGFAPSPASRGGLVLSPLLPLSLSRARQQAAQQHLAVPTFLRRASAETRRYRDSAEEGVRLAGSVQSKHAARERNWMLLFSSDAARLQVYDAEQDKHVLHLPVRPQRMYTSRVDDAFSASQWEVRFAAADVCGSSLAVVESRGASTAVGEALLGAQGPRGATGDAESSIRRKRIEDAAVADGRCHSITFWVFDAGDKDGKGDEAGTFTVKTRVDDFHVNEVTALQPHTRDPRFFFTLSLDTYFKAWREVVPSSSSSAPSFFACILEGSYRGLAPLSCSLSLDASLLAIAHGGSLITLWKASSFVLSQSLRLPQAATLRSMAAVCAGETRDRATATQTLAKGSDARVEEEAGTEFCDKVALLETAYGLFLVAGTTTCVILYDLLSLNICWVKTFYDDGGIVDFLFVEPGGGMRFSVVLAKLTAPPADEGECLRAETGKASDGERTRGHAKAAVEGDRDTQTVPTSVFPSHELRIFTLSHQPCDSRDTQAEGMTKKKKKSGGERELSEKVELPLLPLLGPLESSGDRREDMEAGHGGSGVYVHCVWQQERKRLGEAILAGCFLPPSSASPLEAAIQNSEESVLMLLNARFQLETIRVPAGAVSPPSSSVGTPQVGDVVDLFEEPGKEGMQTKRKLQQLLQVERAKSRREVEDVSGDSDKKPNTRLGASRVSDVAPLFCQAMAKAKREKTQIHGPFGDRESADLATPAPGVLVQRLLGHAREGESDDEPSEEDADGKALCGQLLAATQDREEEEPGRKKQRRDHSRTAELDRLRGDADDLRARDEQATIKRAPKRLLASLVASMDESADESD</sequence>
<evidence type="ECO:0000256" key="7">
    <source>
        <dbReference type="ARBA" id="ARBA00023242"/>
    </source>
</evidence>
<feature type="compositionally biased region" description="Low complexity" evidence="9">
    <location>
        <begin position="1212"/>
        <end position="1223"/>
    </location>
</feature>
<comment type="subcellular location">
    <subcellularLocation>
        <location evidence="1">Nucleus</location>
        <location evidence="1">Nucleolus</location>
    </subcellularLocation>
</comment>
<feature type="region of interest" description="Disordered" evidence="9">
    <location>
        <begin position="632"/>
        <end position="663"/>
    </location>
</feature>
<dbReference type="InterPro" id="IPR053826">
    <property type="entry name" value="WDR75"/>
</dbReference>
<feature type="compositionally biased region" description="Basic and acidic residues" evidence="9">
    <location>
        <begin position="1344"/>
        <end position="1361"/>
    </location>
</feature>
<feature type="region of interest" description="Disordered" evidence="9">
    <location>
        <begin position="1344"/>
        <end position="1368"/>
    </location>
</feature>
<keyword evidence="3" id="KW-0698">rRNA processing</keyword>
<accession>F0VNS1</accession>
<feature type="region of interest" description="Disordered" evidence="9">
    <location>
        <begin position="1419"/>
        <end position="1493"/>
    </location>
</feature>
<feature type="compositionally biased region" description="Basic and acidic residues" evidence="9">
    <location>
        <begin position="635"/>
        <end position="662"/>
    </location>
</feature>
<keyword evidence="2" id="KW-0690">Ribosome biogenesis</keyword>
<reference evidence="11" key="2">
    <citation type="submission" date="2011-03" db="EMBL/GenBank/DDBJ databases">
        <title>Comparative genomics and transcriptomics of Neospora caninum and Toxoplasma gondii.</title>
        <authorList>
            <person name="Reid A.J."/>
            <person name="Sohal A."/>
            <person name="Harris D."/>
            <person name="Quail M."/>
            <person name="Sanders M."/>
            <person name="Berriman M."/>
            <person name="Wastling J.M."/>
            <person name="Pain A."/>
        </authorList>
    </citation>
    <scope>NUCLEOTIDE SEQUENCE</scope>
    <source>
        <strain evidence="11">Liverpool</strain>
    </source>
</reference>
<dbReference type="Pfam" id="PF23769">
    <property type="entry name" value="Beta-prop_WDR75_2nd"/>
    <property type="match status" value="1"/>
</dbReference>
<feature type="region of interest" description="Disordered" evidence="9">
    <location>
        <begin position="1"/>
        <end position="122"/>
    </location>
</feature>
<evidence type="ECO:0000256" key="1">
    <source>
        <dbReference type="ARBA" id="ARBA00004604"/>
    </source>
</evidence>
<keyword evidence="6" id="KW-0804">Transcription</keyword>
<evidence type="ECO:0000256" key="3">
    <source>
        <dbReference type="ARBA" id="ARBA00022552"/>
    </source>
</evidence>
<evidence type="ECO:0000313" key="11">
    <source>
        <dbReference type="EMBL" id="CBZ55367.1"/>
    </source>
</evidence>
<dbReference type="GeneID" id="13440780"/>
<evidence type="ECO:0000256" key="9">
    <source>
        <dbReference type="SAM" id="MobiDB-lite"/>
    </source>
</evidence>
<feature type="compositionally biased region" description="Basic and acidic residues" evidence="9">
    <location>
        <begin position="1200"/>
        <end position="1211"/>
    </location>
</feature>
<evidence type="ECO:0000313" key="12">
    <source>
        <dbReference type="EMBL" id="CEL70103.1"/>
    </source>
</evidence>
<dbReference type="EMBL" id="FR823392">
    <property type="protein sequence ID" value="CBZ55367.1"/>
    <property type="molecule type" value="Genomic_DNA"/>
</dbReference>
<reference evidence="11" key="1">
    <citation type="submission" date="2011-02" db="EMBL/GenBank/DDBJ databases">
        <authorList>
            <person name="Aslett M."/>
        </authorList>
    </citation>
    <scope>NUCLEOTIDE SEQUENCE</scope>
    <source>
        <strain evidence="11">Liverpool</strain>
    </source>
</reference>
<feature type="compositionally biased region" description="Basic and acidic residues" evidence="9">
    <location>
        <begin position="1464"/>
        <end position="1487"/>
    </location>
</feature>
<dbReference type="PROSITE" id="PS50294">
    <property type="entry name" value="WD_REPEATS_REGION"/>
    <property type="match status" value="1"/>
</dbReference>
<dbReference type="eggNOG" id="KOG1963">
    <property type="taxonomic scope" value="Eukaryota"/>
</dbReference>
<dbReference type="PROSITE" id="PS50082">
    <property type="entry name" value="WD_REPEATS_2"/>
    <property type="match status" value="1"/>
</dbReference>
<dbReference type="Proteomes" id="UP000007494">
    <property type="component" value="Chromosome XI"/>
</dbReference>
<dbReference type="PANTHER" id="PTHR44215:SF1">
    <property type="entry name" value="WD REPEAT-CONTAINING PROTEIN 75"/>
    <property type="match status" value="1"/>
</dbReference>
<feature type="compositionally biased region" description="Basic and acidic residues" evidence="9">
    <location>
        <begin position="1131"/>
        <end position="1160"/>
    </location>
</feature>
<feature type="compositionally biased region" description="Basic and acidic residues" evidence="9">
    <location>
        <begin position="1224"/>
        <end position="1233"/>
    </location>
</feature>
<feature type="compositionally biased region" description="Basic and acidic residues" evidence="9">
    <location>
        <begin position="414"/>
        <end position="434"/>
    </location>
</feature>
<feature type="region of interest" description="Disordered" evidence="9">
    <location>
        <begin position="1183"/>
        <end position="1234"/>
    </location>
</feature>
<feature type="region of interest" description="Disordered" evidence="9">
    <location>
        <begin position="1131"/>
        <end position="1164"/>
    </location>
</feature>
<dbReference type="InParanoid" id="F0VNS1"/>
<dbReference type="GO" id="GO:2000234">
    <property type="term" value="P:positive regulation of rRNA processing"/>
    <property type="evidence" value="ECO:0007669"/>
    <property type="project" value="TreeGrafter"/>
</dbReference>
<keyword evidence="7" id="KW-0539">Nucleus</keyword>
<dbReference type="InterPro" id="IPR001680">
    <property type="entry name" value="WD40_rpt"/>
</dbReference>
<dbReference type="VEuPathDB" id="ToxoDB:NCLIV_057900"/>
<dbReference type="GO" id="GO:0003723">
    <property type="term" value="F:RNA binding"/>
    <property type="evidence" value="ECO:0007669"/>
    <property type="project" value="InterPro"/>
</dbReference>
<dbReference type="InterPro" id="IPR015943">
    <property type="entry name" value="WD40/YVTN_repeat-like_dom_sf"/>
</dbReference>
<dbReference type="InterPro" id="IPR036322">
    <property type="entry name" value="WD40_repeat_dom_sf"/>
</dbReference>
<evidence type="ECO:0000259" key="10">
    <source>
        <dbReference type="Pfam" id="PF23769"/>
    </source>
</evidence>
<reference evidence="13" key="3">
    <citation type="journal article" date="2012" name="PLoS Pathog.">
        <title>Comparative genomics of the apicomplexan parasites Toxoplasma gondii and Neospora caninum: Coccidia differing in host range and transmission strategy.</title>
        <authorList>
            <person name="Reid A.J."/>
            <person name="Vermont S.J."/>
            <person name="Cotton J.A."/>
            <person name="Harris D."/>
            <person name="Hill-Cawthorne G.A."/>
            <person name="Konen-Waisman S."/>
            <person name="Latham S.M."/>
            <person name="Mourier T."/>
            <person name="Norton R."/>
            <person name="Quail M.A."/>
            <person name="Sanders M."/>
            <person name="Shanmugam D."/>
            <person name="Sohal A."/>
            <person name="Wasmuth J.D."/>
            <person name="Brunk B."/>
            <person name="Grigg M.E."/>
            <person name="Howard J.C."/>
            <person name="Parkinson J."/>
            <person name="Roos D.S."/>
            <person name="Trees A.J."/>
            <person name="Berriman M."/>
            <person name="Pain A."/>
            <person name="Wastling J.M."/>
        </authorList>
    </citation>
    <scope>NUCLEOTIDE SEQUENCE [LARGE SCALE GENOMIC DNA]</scope>
    <source>
        <strain evidence="13">Liverpool</strain>
    </source>
</reference>
<evidence type="ECO:0000256" key="4">
    <source>
        <dbReference type="ARBA" id="ARBA00022574"/>
    </source>
</evidence>
<evidence type="ECO:0000313" key="13">
    <source>
        <dbReference type="Proteomes" id="UP000007494"/>
    </source>
</evidence>
<keyword evidence="5" id="KW-0677">Repeat</keyword>
<dbReference type="OrthoDB" id="4096at2759"/>
<dbReference type="GO" id="GO:0045943">
    <property type="term" value="P:positive regulation of transcription by RNA polymerase I"/>
    <property type="evidence" value="ECO:0007669"/>
    <property type="project" value="InterPro"/>
</dbReference>
<keyword evidence="13" id="KW-1185">Reference proteome</keyword>
<dbReference type="PANTHER" id="PTHR44215">
    <property type="entry name" value="WD REPEAT-CONTAINING PROTEIN 75"/>
    <property type="match status" value="1"/>
</dbReference>
<dbReference type="GO" id="GO:0006364">
    <property type="term" value="P:rRNA processing"/>
    <property type="evidence" value="ECO:0007669"/>
    <property type="project" value="UniProtKB-KW"/>
</dbReference>
<dbReference type="InterPro" id="IPR057644">
    <property type="entry name" value="Beta-prop_WDR75_2nd"/>
</dbReference>
<dbReference type="Pfam" id="PF00400">
    <property type="entry name" value="WD40"/>
    <property type="match status" value="1"/>
</dbReference>
<dbReference type="SUPFAM" id="SSF50978">
    <property type="entry name" value="WD40 repeat-like"/>
    <property type="match status" value="1"/>
</dbReference>
<protein>
    <submittedName>
        <fullName evidence="11">Putative WD domain, G-beta repeat-containing protein</fullName>
    </submittedName>
    <submittedName>
        <fullName evidence="12">WD domain, G-beta repeat-containing protein,putative</fullName>
    </submittedName>
</protein>
<name>F0VNS1_NEOCL</name>
<feature type="domain" description="WD repeat-containing protein 75 second beta-propeller" evidence="10">
    <location>
        <begin position="905"/>
        <end position="1016"/>
    </location>
</feature>
<evidence type="ECO:0000256" key="5">
    <source>
        <dbReference type="ARBA" id="ARBA00022737"/>
    </source>
</evidence>
<dbReference type="SMART" id="SM00320">
    <property type="entry name" value="WD40"/>
    <property type="match status" value="5"/>
</dbReference>
<proteinExistence type="predicted"/>
<feature type="repeat" description="WD" evidence="8">
    <location>
        <begin position="490"/>
        <end position="524"/>
    </location>
</feature>
<evidence type="ECO:0000256" key="8">
    <source>
        <dbReference type="PROSITE-ProRule" id="PRU00221"/>
    </source>
</evidence>
<dbReference type="OMA" id="PADEGEC"/>
<evidence type="ECO:0000256" key="6">
    <source>
        <dbReference type="ARBA" id="ARBA00023163"/>
    </source>
</evidence>
<organism evidence="11 13">
    <name type="scientific">Neospora caninum (strain Liverpool)</name>
    <dbReference type="NCBI Taxonomy" id="572307"/>
    <lineage>
        <taxon>Eukaryota</taxon>
        <taxon>Sar</taxon>
        <taxon>Alveolata</taxon>
        <taxon>Apicomplexa</taxon>
        <taxon>Conoidasida</taxon>
        <taxon>Coccidia</taxon>
        <taxon>Eucoccidiorida</taxon>
        <taxon>Eimeriorina</taxon>
        <taxon>Sarcocystidae</taxon>
        <taxon>Neospora</taxon>
    </lineage>
</organism>
<feature type="compositionally biased region" description="Acidic residues" evidence="9">
    <location>
        <begin position="1423"/>
        <end position="1433"/>
    </location>
</feature>
<dbReference type="GO" id="GO:0032040">
    <property type="term" value="C:small-subunit processome"/>
    <property type="evidence" value="ECO:0007669"/>
    <property type="project" value="InterPro"/>
</dbReference>
<gene>
    <name evidence="12" type="ORF">BN1204_057900</name>
    <name evidence="11" type="ORF">NCLIV_057900</name>
</gene>
<dbReference type="EMBL" id="LN714486">
    <property type="protein sequence ID" value="CEL70103.1"/>
    <property type="molecule type" value="Genomic_DNA"/>
</dbReference>
<dbReference type="Gene3D" id="2.130.10.10">
    <property type="entry name" value="YVTN repeat-like/Quinoprotein amine dehydrogenase"/>
    <property type="match status" value="2"/>
</dbReference>
<keyword evidence="4 8" id="KW-0853">WD repeat</keyword>
<feature type="region of interest" description="Disordered" evidence="9">
    <location>
        <begin position="414"/>
        <end position="451"/>
    </location>
</feature>
<dbReference type="Pfam" id="PF23869">
    <property type="entry name" value="Beta-prop_WDR75_1st"/>
    <property type="match status" value="1"/>
</dbReference>
<evidence type="ECO:0000256" key="2">
    <source>
        <dbReference type="ARBA" id="ARBA00022517"/>
    </source>
</evidence>